<dbReference type="UniPathway" id="UPA00078">
    <property type="reaction ID" value="UER00161"/>
</dbReference>
<feature type="binding site" evidence="2">
    <location>
        <position position="56"/>
    </location>
    <ligand>
        <name>ATP</name>
        <dbReference type="ChEBI" id="CHEBI:30616"/>
    </ligand>
</feature>
<dbReference type="PIRSF" id="PIRSF006755">
    <property type="entry name" value="DTB_synth"/>
    <property type="match status" value="1"/>
</dbReference>
<reference evidence="3 4" key="1">
    <citation type="submission" date="2019-03" db="EMBL/GenBank/DDBJ databases">
        <title>Genomic Encyclopedia of Archaeal and Bacterial Type Strains, Phase II (KMG-II): from individual species to whole genera.</title>
        <authorList>
            <person name="Goeker M."/>
        </authorList>
    </citation>
    <scope>NUCLEOTIDE SEQUENCE [LARGE SCALE GENOMIC DNA]</scope>
    <source>
        <strain evidence="3 4">DSM 28323</strain>
    </source>
</reference>
<dbReference type="GO" id="GO:0005829">
    <property type="term" value="C:cytosol"/>
    <property type="evidence" value="ECO:0007669"/>
    <property type="project" value="TreeGrafter"/>
</dbReference>
<dbReference type="AlphaFoldDB" id="A0A4V3C4A3"/>
<evidence type="ECO:0000256" key="2">
    <source>
        <dbReference type="HAMAP-Rule" id="MF_00336"/>
    </source>
</evidence>
<feature type="binding site" evidence="2">
    <location>
        <begin position="107"/>
        <end position="110"/>
    </location>
    <ligand>
        <name>ATP</name>
        <dbReference type="ChEBI" id="CHEBI:30616"/>
    </ligand>
</feature>
<dbReference type="PANTHER" id="PTHR43210:SF5">
    <property type="entry name" value="DETHIOBIOTIN SYNTHETASE"/>
    <property type="match status" value="1"/>
</dbReference>
<feature type="binding site" evidence="2">
    <location>
        <begin position="167"/>
        <end position="168"/>
    </location>
    <ligand>
        <name>ATP</name>
        <dbReference type="ChEBI" id="CHEBI:30616"/>
    </ligand>
</feature>
<comment type="subunit">
    <text evidence="2">Homodimer.</text>
</comment>
<dbReference type="PANTHER" id="PTHR43210">
    <property type="entry name" value="DETHIOBIOTIN SYNTHETASE"/>
    <property type="match status" value="1"/>
</dbReference>
<dbReference type="GO" id="GO:0005524">
    <property type="term" value="F:ATP binding"/>
    <property type="evidence" value="ECO:0007669"/>
    <property type="project" value="UniProtKB-UniRule"/>
</dbReference>
<dbReference type="Pfam" id="PF13500">
    <property type="entry name" value="AAA_26"/>
    <property type="match status" value="1"/>
</dbReference>
<dbReference type="OrthoDB" id="9802097at2"/>
<dbReference type="GO" id="GO:0000287">
    <property type="term" value="F:magnesium ion binding"/>
    <property type="evidence" value="ECO:0007669"/>
    <property type="project" value="UniProtKB-UniRule"/>
</dbReference>
<dbReference type="NCBIfam" id="TIGR00347">
    <property type="entry name" value="bioD"/>
    <property type="match status" value="1"/>
</dbReference>
<name>A0A4V3C4A3_9BACT</name>
<dbReference type="Gene3D" id="3.40.50.300">
    <property type="entry name" value="P-loop containing nucleotide triphosphate hydrolases"/>
    <property type="match status" value="1"/>
</dbReference>
<keyword evidence="4" id="KW-1185">Reference proteome</keyword>
<keyword evidence="2" id="KW-0963">Cytoplasm</keyword>
<evidence type="ECO:0000313" key="3">
    <source>
        <dbReference type="EMBL" id="TDO25148.1"/>
    </source>
</evidence>
<comment type="function">
    <text evidence="2">Catalyzes a mechanistically unusual reaction, the ATP-dependent insertion of CO2 between the N7 and N8 nitrogen atoms of 7,8-diaminopelargonic acid (DAPA, also called 7,8-diammoniononanoate) to form a ureido ring.</text>
</comment>
<dbReference type="GO" id="GO:0009102">
    <property type="term" value="P:biotin biosynthetic process"/>
    <property type="evidence" value="ECO:0007669"/>
    <property type="project" value="UniProtKB-UniRule"/>
</dbReference>
<keyword evidence="1 2" id="KW-0093">Biotin biosynthesis</keyword>
<sequence>MPRPILITGIGTDIGKTLVAAVVTEALHADYWKPVQAGYETGTDAQTVASLISNADTIIHKEAYCLSMPASPHIAAANEGIEIDMEVLRSHCQSILQSMDNKPLIVEGAGGLLVPLNKKETIADLAKAIDARIILVSRNYLGSINHSRLTAAYCKQAGLDVMGWIFNDQYLDYENEIVEWTGYPSLGTIAYLENKDSAVIQQYAESIRSGLYQVIGS</sequence>
<keyword evidence="2" id="KW-0479">Metal-binding</keyword>
<comment type="similarity">
    <text evidence="2">Belongs to the dethiobiotin synthetase family.</text>
</comment>
<dbReference type="HAMAP" id="MF_00336">
    <property type="entry name" value="BioD"/>
    <property type="match status" value="1"/>
</dbReference>
<proteinExistence type="inferred from homology"/>
<comment type="pathway">
    <text evidence="2">Cofactor biosynthesis; biotin biosynthesis; biotin from 7,8-diaminononanoate: step 1/2.</text>
</comment>
<feature type="binding site" evidence="2">
    <location>
        <position position="56"/>
    </location>
    <ligand>
        <name>Mg(2+)</name>
        <dbReference type="ChEBI" id="CHEBI:18420"/>
    </ligand>
</feature>
<comment type="cofactor">
    <cofactor evidence="2">
        <name>Mg(2+)</name>
        <dbReference type="ChEBI" id="CHEBI:18420"/>
    </cofactor>
</comment>
<feature type="active site" evidence="2">
    <location>
        <position position="33"/>
    </location>
</feature>
<feature type="binding site" evidence="2">
    <location>
        <begin position="190"/>
        <end position="192"/>
    </location>
    <ligand>
        <name>ATP</name>
        <dbReference type="ChEBI" id="CHEBI:30616"/>
    </ligand>
</feature>
<dbReference type="SUPFAM" id="SSF52540">
    <property type="entry name" value="P-loop containing nucleoside triphosphate hydrolases"/>
    <property type="match status" value="1"/>
</dbReference>
<organism evidence="3 4">
    <name type="scientific">Sediminibacterium goheungense</name>
    <dbReference type="NCBI Taxonomy" id="1086393"/>
    <lineage>
        <taxon>Bacteria</taxon>
        <taxon>Pseudomonadati</taxon>
        <taxon>Bacteroidota</taxon>
        <taxon>Chitinophagia</taxon>
        <taxon>Chitinophagales</taxon>
        <taxon>Chitinophagaceae</taxon>
        <taxon>Sediminibacterium</taxon>
    </lineage>
</organism>
<gene>
    <name evidence="2" type="primary">bioD</name>
    <name evidence="3" type="ORF">BC659_3164</name>
</gene>
<keyword evidence="2" id="KW-0436">Ligase</keyword>
<dbReference type="EMBL" id="SNWP01000014">
    <property type="protein sequence ID" value="TDO25148.1"/>
    <property type="molecule type" value="Genomic_DNA"/>
</dbReference>
<accession>A0A4V3C4A3</accession>
<feature type="binding site" evidence="2">
    <location>
        <begin position="13"/>
        <end position="18"/>
    </location>
    <ligand>
        <name>ATP</name>
        <dbReference type="ChEBI" id="CHEBI:30616"/>
    </ligand>
</feature>
<comment type="subcellular location">
    <subcellularLocation>
        <location evidence="2">Cytoplasm</location>
    </subcellularLocation>
</comment>
<evidence type="ECO:0000313" key="4">
    <source>
        <dbReference type="Proteomes" id="UP000295741"/>
    </source>
</evidence>
<dbReference type="InterPro" id="IPR027417">
    <property type="entry name" value="P-loop_NTPase"/>
</dbReference>
<dbReference type="GO" id="GO:0004141">
    <property type="term" value="F:dethiobiotin synthase activity"/>
    <property type="evidence" value="ECO:0007669"/>
    <property type="project" value="UniProtKB-UniRule"/>
</dbReference>
<keyword evidence="2" id="KW-0460">Magnesium</keyword>
<comment type="catalytic activity">
    <reaction evidence="2">
        <text>(7R,8S)-7,8-diammoniononanoate + CO2 + ATP = (4R,5S)-dethiobiotin + ADP + phosphate + 3 H(+)</text>
        <dbReference type="Rhea" id="RHEA:15805"/>
        <dbReference type="ChEBI" id="CHEBI:15378"/>
        <dbReference type="ChEBI" id="CHEBI:16526"/>
        <dbReference type="ChEBI" id="CHEBI:30616"/>
        <dbReference type="ChEBI" id="CHEBI:43474"/>
        <dbReference type="ChEBI" id="CHEBI:149469"/>
        <dbReference type="ChEBI" id="CHEBI:149473"/>
        <dbReference type="ChEBI" id="CHEBI:456216"/>
        <dbReference type="EC" id="6.3.3.3"/>
    </reaction>
</comment>
<feature type="binding site" evidence="2">
    <location>
        <position position="17"/>
    </location>
    <ligand>
        <name>Mg(2+)</name>
        <dbReference type="ChEBI" id="CHEBI:18420"/>
    </ligand>
</feature>
<evidence type="ECO:0000256" key="1">
    <source>
        <dbReference type="ARBA" id="ARBA00022756"/>
    </source>
</evidence>
<dbReference type="RefSeq" id="WP_133475717.1">
    <property type="nucleotide sequence ID" value="NZ_SNWP01000014.1"/>
</dbReference>
<feature type="binding site" evidence="2">
    <location>
        <position position="107"/>
    </location>
    <ligand>
        <name>Mg(2+)</name>
        <dbReference type="ChEBI" id="CHEBI:18420"/>
    </ligand>
</feature>
<keyword evidence="2" id="KW-0547">Nucleotide-binding</keyword>
<dbReference type="EC" id="6.3.3.3" evidence="2"/>
<dbReference type="InterPro" id="IPR004472">
    <property type="entry name" value="DTB_synth_BioD"/>
</dbReference>
<comment type="caution">
    <text evidence="2">Lacks conserved residue(s) required for the propagation of feature annotation.</text>
</comment>
<dbReference type="Proteomes" id="UP000295741">
    <property type="component" value="Unassembled WGS sequence"/>
</dbReference>
<dbReference type="CDD" id="cd03109">
    <property type="entry name" value="DTBS"/>
    <property type="match status" value="1"/>
</dbReference>
<keyword evidence="2" id="KW-0067">ATP-binding</keyword>
<protein>
    <recommendedName>
        <fullName evidence="2">ATP-dependent dethiobiotin synthetase BioD</fullName>
        <ecNumber evidence="2">6.3.3.3</ecNumber>
    </recommendedName>
    <alternativeName>
        <fullName evidence="2">DTB synthetase</fullName>
        <shortName evidence="2">DTBS</shortName>
    </alternativeName>
    <alternativeName>
        <fullName evidence="2">Dethiobiotin synthase</fullName>
    </alternativeName>
</protein>
<comment type="caution">
    <text evidence="3">The sequence shown here is derived from an EMBL/GenBank/DDBJ whole genome shotgun (WGS) entry which is preliminary data.</text>
</comment>